<gene>
    <name evidence="2" type="ORF">GCM10023195_81190</name>
</gene>
<dbReference type="EMBL" id="BAABHJ010000040">
    <property type="protein sequence ID" value="GAA4618111.1"/>
    <property type="molecule type" value="Genomic_DNA"/>
</dbReference>
<name>A0ABP8TWB4_9ACTN</name>
<evidence type="ECO:0000313" key="2">
    <source>
        <dbReference type="EMBL" id="GAA4618111.1"/>
    </source>
</evidence>
<protein>
    <recommendedName>
        <fullName evidence="4">Secreted protein</fullName>
    </recommendedName>
</protein>
<proteinExistence type="predicted"/>
<reference evidence="3" key="1">
    <citation type="journal article" date="2019" name="Int. J. Syst. Evol. Microbiol.">
        <title>The Global Catalogue of Microorganisms (GCM) 10K type strain sequencing project: providing services to taxonomists for standard genome sequencing and annotation.</title>
        <authorList>
            <consortium name="The Broad Institute Genomics Platform"/>
            <consortium name="The Broad Institute Genome Sequencing Center for Infectious Disease"/>
            <person name="Wu L."/>
            <person name="Ma J."/>
        </authorList>
    </citation>
    <scope>NUCLEOTIDE SEQUENCE [LARGE SCALE GENOMIC DNA]</scope>
    <source>
        <strain evidence="3">JCM 17938</strain>
    </source>
</reference>
<feature type="transmembrane region" description="Helical" evidence="1">
    <location>
        <begin position="26"/>
        <end position="46"/>
    </location>
</feature>
<comment type="caution">
    <text evidence="2">The sequence shown here is derived from an EMBL/GenBank/DDBJ whole genome shotgun (WGS) entry which is preliminary data.</text>
</comment>
<organism evidence="2 3">
    <name type="scientific">Actinoallomurus liliacearum</name>
    <dbReference type="NCBI Taxonomy" id="1080073"/>
    <lineage>
        <taxon>Bacteria</taxon>
        <taxon>Bacillati</taxon>
        <taxon>Actinomycetota</taxon>
        <taxon>Actinomycetes</taxon>
        <taxon>Streptosporangiales</taxon>
        <taxon>Thermomonosporaceae</taxon>
        <taxon>Actinoallomurus</taxon>
    </lineage>
</organism>
<keyword evidence="3" id="KW-1185">Reference proteome</keyword>
<dbReference type="Proteomes" id="UP001500212">
    <property type="component" value="Unassembled WGS sequence"/>
</dbReference>
<sequence length="177" mass="20110">MRTPNKTNTTLPAVRSLWSTTSMSGALTSLIAVTGTLLGSVVTYVFQRRTAGRAERFTRDERLRQERLSAYSAFAEAVMEYRHEQLMQWLRRHGELIDPSSRADHGEQGRSRAAAWQARYRVQLLADEPKLIELADEAIDAVADIHRSKDSAELEQHGKRTRQRVESFIRAASADIR</sequence>
<keyword evidence="1" id="KW-1133">Transmembrane helix</keyword>
<evidence type="ECO:0000256" key="1">
    <source>
        <dbReference type="SAM" id="Phobius"/>
    </source>
</evidence>
<keyword evidence="1" id="KW-0472">Membrane</keyword>
<evidence type="ECO:0000313" key="3">
    <source>
        <dbReference type="Proteomes" id="UP001500212"/>
    </source>
</evidence>
<evidence type="ECO:0008006" key="4">
    <source>
        <dbReference type="Google" id="ProtNLM"/>
    </source>
</evidence>
<accession>A0ABP8TWB4</accession>
<keyword evidence="1" id="KW-0812">Transmembrane</keyword>